<proteinExistence type="predicted"/>
<organism evidence="1">
    <name type="scientific">Rhizophora mucronata</name>
    <name type="common">Asiatic mangrove</name>
    <dbReference type="NCBI Taxonomy" id="61149"/>
    <lineage>
        <taxon>Eukaryota</taxon>
        <taxon>Viridiplantae</taxon>
        <taxon>Streptophyta</taxon>
        <taxon>Embryophyta</taxon>
        <taxon>Tracheophyta</taxon>
        <taxon>Spermatophyta</taxon>
        <taxon>Magnoliopsida</taxon>
        <taxon>eudicotyledons</taxon>
        <taxon>Gunneridae</taxon>
        <taxon>Pentapetalae</taxon>
        <taxon>rosids</taxon>
        <taxon>fabids</taxon>
        <taxon>Malpighiales</taxon>
        <taxon>Rhizophoraceae</taxon>
        <taxon>Rhizophora</taxon>
    </lineage>
</organism>
<reference evidence="1" key="1">
    <citation type="submission" date="2018-02" db="EMBL/GenBank/DDBJ databases">
        <title>Rhizophora mucronata_Transcriptome.</title>
        <authorList>
            <person name="Meera S.P."/>
            <person name="Sreeshan A."/>
            <person name="Augustine A."/>
        </authorList>
    </citation>
    <scope>NUCLEOTIDE SEQUENCE</scope>
    <source>
        <tissue evidence="1">Leaf</tissue>
    </source>
</reference>
<evidence type="ECO:0000313" key="1">
    <source>
        <dbReference type="EMBL" id="MBX53404.1"/>
    </source>
</evidence>
<sequence length="14" mass="1495">MNLLGVTIFPGPHV</sequence>
<protein>
    <submittedName>
        <fullName evidence="1">Uncharacterized protein</fullName>
    </submittedName>
</protein>
<accession>A0A2P2PF94</accession>
<dbReference type="EMBL" id="GGEC01072920">
    <property type="protein sequence ID" value="MBX53404.1"/>
    <property type="molecule type" value="Transcribed_RNA"/>
</dbReference>
<name>A0A2P2PF94_RHIMU</name>